<accession>A0AAD9NU30</accession>
<reference evidence="1" key="1">
    <citation type="journal article" date="2023" name="Mol. Biol. Evol.">
        <title>Third-Generation Sequencing Reveals the Adaptive Role of the Epigenome in Three Deep-Sea Polychaetes.</title>
        <authorList>
            <person name="Perez M."/>
            <person name="Aroh O."/>
            <person name="Sun Y."/>
            <person name="Lan Y."/>
            <person name="Juniper S.K."/>
            <person name="Young C.R."/>
            <person name="Angers B."/>
            <person name="Qian P.Y."/>
        </authorList>
    </citation>
    <scope>NUCLEOTIDE SEQUENCE</scope>
    <source>
        <strain evidence="1">R07B-5</strain>
    </source>
</reference>
<sequence>MGYLHHIHNLNRMYLKYSFIFYFFKSNDDCEVLLCLLIIFARKEAH</sequence>
<protein>
    <submittedName>
        <fullName evidence="1">Uncharacterized protein</fullName>
    </submittedName>
</protein>
<evidence type="ECO:0000313" key="1">
    <source>
        <dbReference type="EMBL" id="KAK2180731.1"/>
    </source>
</evidence>
<gene>
    <name evidence="1" type="ORF">NP493_429g00000</name>
</gene>
<evidence type="ECO:0000313" key="2">
    <source>
        <dbReference type="Proteomes" id="UP001209878"/>
    </source>
</evidence>
<keyword evidence="2" id="KW-1185">Reference proteome</keyword>
<dbReference type="Proteomes" id="UP001209878">
    <property type="component" value="Unassembled WGS sequence"/>
</dbReference>
<proteinExistence type="predicted"/>
<organism evidence="1 2">
    <name type="scientific">Ridgeia piscesae</name>
    <name type="common">Tubeworm</name>
    <dbReference type="NCBI Taxonomy" id="27915"/>
    <lineage>
        <taxon>Eukaryota</taxon>
        <taxon>Metazoa</taxon>
        <taxon>Spiralia</taxon>
        <taxon>Lophotrochozoa</taxon>
        <taxon>Annelida</taxon>
        <taxon>Polychaeta</taxon>
        <taxon>Sedentaria</taxon>
        <taxon>Canalipalpata</taxon>
        <taxon>Sabellida</taxon>
        <taxon>Siboglinidae</taxon>
        <taxon>Ridgeia</taxon>
    </lineage>
</organism>
<dbReference type="AlphaFoldDB" id="A0AAD9NU30"/>
<comment type="caution">
    <text evidence="1">The sequence shown here is derived from an EMBL/GenBank/DDBJ whole genome shotgun (WGS) entry which is preliminary data.</text>
</comment>
<name>A0AAD9NU30_RIDPI</name>
<dbReference type="EMBL" id="JAODUO010000429">
    <property type="protein sequence ID" value="KAK2180731.1"/>
    <property type="molecule type" value="Genomic_DNA"/>
</dbReference>